<comment type="caution">
    <text evidence="2">The sequence shown here is derived from an EMBL/GenBank/DDBJ whole genome shotgun (WGS) entry which is preliminary data.</text>
</comment>
<evidence type="ECO:0000313" key="4">
    <source>
        <dbReference type="Proteomes" id="UP000053372"/>
    </source>
</evidence>
<dbReference type="Gene3D" id="1.10.101.10">
    <property type="entry name" value="PGBD-like superfamily/PGBD"/>
    <property type="match status" value="2"/>
</dbReference>
<evidence type="ECO:0000313" key="3">
    <source>
        <dbReference type="EMBL" id="KST64763.1"/>
    </source>
</evidence>
<feature type="domain" description="Peptidoglycan binding-like" evidence="1">
    <location>
        <begin position="19"/>
        <end position="87"/>
    </location>
</feature>
<feature type="domain" description="Peptidoglycan binding-like" evidence="1">
    <location>
        <begin position="104"/>
        <end position="159"/>
    </location>
</feature>
<dbReference type="EMBL" id="LMTZ01000129">
    <property type="protein sequence ID" value="KST64053.1"/>
    <property type="molecule type" value="Genomic_DNA"/>
</dbReference>
<dbReference type="InterPro" id="IPR036366">
    <property type="entry name" value="PGBDSf"/>
</dbReference>
<accession>A0A0V7ZHH6</accession>
<dbReference type="InterPro" id="IPR002477">
    <property type="entry name" value="Peptidoglycan-bd-like"/>
</dbReference>
<reference evidence="2 4" key="1">
    <citation type="journal article" date="2015" name="Genome Announc.">
        <title>Draft Genome of the Euendolithic (true boring) Cyanobacterium Mastigocoleus testarum strain BC008.</title>
        <authorList>
            <person name="Guida B.S."/>
            <person name="Garcia-Pichel F."/>
        </authorList>
    </citation>
    <scope>NUCLEOTIDE SEQUENCE [LARGE SCALE GENOMIC DNA]</scope>
    <source>
        <strain evidence="2 4">BC008</strain>
    </source>
</reference>
<gene>
    <name evidence="2" type="ORF">BC008_40370</name>
    <name evidence="3" type="ORF">BC008_41345</name>
</gene>
<dbReference type="SUPFAM" id="SSF47090">
    <property type="entry name" value="PGBD-like"/>
    <property type="match status" value="2"/>
</dbReference>
<evidence type="ECO:0000259" key="1">
    <source>
        <dbReference type="Pfam" id="PF01471"/>
    </source>
</evidence>
<dbReference type="AlphaFoldDB" id="A0A0V7ZHH6"/>
<dbReference type="Proteomes" id="UP000053372">
    <property type="component" value="Unassembled WGS sequence"/>
</dbReference>
<protein>
    <submittedName>
        <fullName evidence="2">Peptidoglycan-binding protein</fullName>
    </submittedName>
</protein>
<dbReference type="InterPro" id="IPR036365">
    <property type="entry name" value="PGBD-like_sf"/>
</dbReference>
<dbReference type="EMBL" id="LMTZ01000118">
    <property type="protein sequence ID" value="KST64763.1"/>
    <property type="molecule type" value="Genomic_DNA"/>
</dbReference>
<dbReference type="Pfam" id="PF01471">
    <property type="entry name" value="PG_binding_1"/>
    <property type="match status" value="2"/>
</dbReference>
<proteinExistence type="predicted"/>
<dbReference type="RefSeq" id="WP_036268359.1">
    <property type="nucleotide sequence ID" value="NZ_LMTZ01000118.1"/>
</dbReference>
<dbReference type="OrthoDB" id="511527at2"/>
<name>A0A0V7ZHH6_9CYAN</name>
<organism evidence="2 4">
    <name type="scientific">Mastigocoleus testarum BC008</name>
    <dbReference type="NCBI Taxonomy" id="371196"/>
    <lineage>
        <taxon>Bacteria</taxon>
        <taxon>Bacillati</taxon>
        <taxon>Cyanobacteriota</taxon>
        <taxon>Cyanophyceae</taxon>
        <taxon>Nostocales</taxon>
        <taxon>Hapalosiphonaceae</taxon>
        <taxon>Mastigocoleus</taxon>
    </lineage>
</organism>
<keyword evidence="4" id="KW-1185">Reference proteome</keyword>
<evidence type="ECO:0000313" key="2">
    <source>
        <dbReference type="EMBL" id="KST64053.1"/>
    </source>
</evidence>
<sequence length="169" mass="18501">MTNISSTALNKPVLREGSTGEAVRELQRLLLPHGVFYYVDSNHACVFPGEEVIDGIFGPATTNAVKIFQSKMFLPQDGIVDDRTWRAAYFSGPVDMPLLRRGDRGELVELIQQRLSNGGYYRSAIDGDFGPATESAVKDLQISAGLDIDGVVGNDTWSELSKLYADLCL</sequence>